<gene>
    <name evidence="1" type="ORF">EYF80_024298</name>
</gene>
<dbReference type="AlphaFoldDB" id="A0A4Z2HHU1"/>
<sequence length="160" mass="17314">MAMVRSYCAAFLPGMEDRKESLMAQAPSTASSKPGRRHTELLLIQPLLNSVSPSAREHEAHSGGDTERRARTVVSRSVQVHLFSEVRQDGRHGSGHPVQHFLQNGLAGSSGQRVLGHVLVDVVHLFGVHGVFARVEALQVAEQELQGVPQLRGLDTAQSA</sequence>
<comment type="caution">
    <text evidence="1">The sequence shown here is derived from an EMBL/GenBank/DDBJ whole genome shotgun (WGS) entry which is preliminary data.</text>
</comment>
<name>A0A4Z2HHU1_9TELE</name>
<dbReference type="Proteomes" id="UP000314294">
    <property type="component" value="Unassembled WGS sequence"/>
</dbReference>
<reference evidence="1 2" key="1">
    <citation type="submission" date="2019-03" db="EMBL/GenBank/DDBJ databases">
        <title>First draft genome of Liparis tanakae, snailfish: a comprehensive survey of snailfish specific genes.</title>
        <authorList>
            <person name="Kim W."/>
            <person name="Song I."/>
            <person name="Jeong J.-H."/>
            <person name="Kim D."/>
            <person name="Kim S."/>
            <person name="Ryu S."/>
            <person name="Song J.Y."/>
            <person name="Lee S.K."/>
        </authorList>
    </citation>
    <scope>NUCLEOTIDE SEQUENCE [LARGE SCALE GENOMIC DNA]</scope>
    <source>
        <tissue evidence="1">Muscle</tissue>
    </source>
</reference>
<proteinExistence type="predicted"/>
<evidence type="ECO:0000313" key="1">
    <source>
        <dbReference type="EMBL" id="TNN65479.1"/>
    </source>
</evidence>
<keyword evidence="2" id="KW-1185">Reference proteome</keyword>
<accession>A0A4Z2HHU1</accession>
<dbReference type="EMBL" id="SRLO01000234">
    <property type="protein sequence ID" value="TNN65479.1"/>
    <property type="molecule type" value="Genomic_DNA"/>
</dbReference>
<evidence type="ECO:0000313" key="2">
    <source>
        <dbReference type="Proteomes" id="UP000314294"/>
    </source>
</evidence>
<organism evidence="1 2">
    <name type="scientific">Liparis tanakae</name>
    <name type="common">Tanaka's snailfish</name>
    <dbReference type="NCBI Taxonomy" id="230148"/>
    <lineage>
        <taxon>Eukaryota</taxon>
        <taxon>Metazoa</taxon>
        <taxon>Chordata</taxon>
        <taxon>Craniata</taxon>
        <taxon>Vertebrata</taxon>
        <taxon>Euteleostomi</taxon>
        <taxon>Actinopterygii</taxon>
        <taxon>Neopterygii</taxon>
        <taxon>Teleostei</taxon>
        <taxon>Neoteleostei</taxon>
        <taxon>Acanthomorphata</taxon>
        <taxon>Eupercaria</taxon>
        <taxon>Perciformes</taxon>
        <taxon>Cottioidei</taxon>
        <taxon>Cottales</taxon>
        <taxon>Liparidae</taxon>
        <taxon>Liparis</taxon>
    </lineage>
</organism>
<protein>
    <submittedName>
        <fullName evidence="1">Uncharacterized protein</fullName>
    </submittedName>
</protein>